<organism evidence="1">
    <name type="scientific">Podoviridae sp. ctdKF3</name>
    <dbReference type="NCBI Taxonomy" id="2825261"/>
    <lineage>
        <taxon>Viruses</taxon>
        <taxon>Duplodnaviria</taxon>
        <taxon>Heunggongvirae</taxon>
        <taxon>Uroviricota</taxon>
        <taxon>Caudoviricetes</taxon>
    </lineage>
</organism>
<dbReference type="Gene3D" id="1.20.1270.230">
    <property type="entry name" value="DNA terminal protein Gp3, priming domain"/>
    <property type="match status" value="1"/>
</dbReference>
<dbReference type="Gene3D" id="6.10.250.960">
    <property type="match status" value="1"/>
</dbReference>
<dbReference type="EMBL" id="BK015485">
    <property type="protein sequence ID" value="DAE09273.1"/>
    <property type="molecule type" value="Genomic_DNA"/>
</dbReference>
<dbReference type="InterPro" id="IPR043124">
    <property type="entry name" value="DNA_terminal_Gp3_C"/>
</dbReference>
<accession>A0A8S5PS33</accession>
<protein>
    <submittedName>
        <fullName evidence="1">Terminal protein</fullName>
    </submittedName>
</protein>
<dbReference type="Pfam" id="PF05435">
    <property type="entry name" value="Phi-29_GP3"/>
    <property type="match status" value="1"/>
</dbReference>
<proteinExistence type="predicted"/>
<dbReference type="InterPro" id="IPR008770">
    <property type="entry name" value="DNA_terminal_Gp3"/>
</dbReference>
<evidence type="ECO:0000313" key="1">
    <source>
        <dbReference type="EMBL" id="DAE09273.1"/>
    </source>
</evidence>
<dbReference type="SUPFAM" id="SSF140919">
    <property type="entry name" value="DNA terminal protein"/>
    <property type="match status" value="1"/>
</dbReference>
<sequence>MPRQHKFTVRTKDVERLKKLQTSARRKEKRLSKLFDVDVSVDYTGIENFSSRKEFNKYINELEQFTNRRNYRYVKNVHGVVVPRETYNEIKKEVAQLNKENKKRLKQIKKQNFKSRGKTTDEKVQDRLLMGDTRYNEFKPKKFNFDRFRNKKELQEYTQSLKEKTSPKFYDKKVKRYKDNYITGLQNVFGKMSKNLVKKIKSMDTDEFMKLYYTEDIANIDFMYEFMDVVAKLKELEMIFNV</sequence>
<dbReference type="InterPro" id="IPR037216">
    <property type="entry name" value="DNA_terminal_Gp3_sf"/>
</dbReference>
<dbReference type="GO" id="GO:0006269">
    <property type="term" value="P:DNA replication, synthesis of primer"/>
    <property type="evidence" value="ECO:0007669"/>
    <property type="project" value="InterPro"/>
</dbReference>
<reference evidence="1" key="1">
    <citation type="journal article" date="2021" name="Proc. Natl. Acad. Sci. U.S.A.">
        <title>A Catalog of Tens of Thousands of Viruses from Human Metagenomes Reveals Hidden Associations with Chronic Diseases.</title>
        <authorList>
            <person name="Tisza M.J."/>
            <person name="Buck C.B."/>
        </authorList>
    </citation>
    <scope>NUCLEOTIDE SEQUENCE</scope>
    <source>
        <strain evidence="1">CtdKF3</strain>
    </source>
</reference>
<name>A0A8S5PS33_9CAUD</name>